<feature type="transmembrane region" description="Helical" evidence="1">
    <location>
        <begin position="191"/>
        <end position="210"/>
    </location>
</feature>
<evidence type="ECO:0000313" key="2">
    <source>
        <dbReference type="Proteomes" id="UP000050795"/>
    </source>
</evidence>
<keyword evidence="1" id="KW-1133">Transmembrane helix</keyword>
<keyword evidence="1" id="KW-0472">Membrane</keyword>
<protein>
    <submittedName>
        <fullName evidence="3 4">Uncharacterized protein</fullName>
    </submittedName>
</protein>
<accession>A0AA85J7Q6</accession>
<organism evidence="2 3">
    <name type="scientific">Trichobilharzia regenti</name>
    <name type="common">Nasal bird schistosome</name>
    <dbReference type="NCBI Taxonomy" id="157069"/>
    <lineage>
        <taxon>Eukaryota</taxon>
        <taxon>Metazoa</taxon>
        <taxon>Spiralia</taxon>
        <taxon>Lophotrochozoa</taxon>
        <taxon>Platyhelminthes</taxon>
        <taxon>Trematoda</taxon>
        <taxon>Digenea</taxon>
        <taxon>Strigeidida</taxon>
        <taxon>Schistosomatoidea</taxon>
        <taxon>Schistosomatidae</taxon>
        <taxon>Trichobilharzia</taxon>
    </lineage>
</organism>
<dbReference type="WBParaSite" id="TREG1_130020.1">
    <property type="protein sequence ID" value="TREG1_130020.1"/>
    <property type="gene ID" value="TREG1_130020"/>
</dbReference>
<evidence type="ECO:0000313" key="3">
    <source>
        <dbReference type="WBParaSite" id="TREG1_130020.1"/>
    </source>
</evidence>
<reference evidence="2" key="1">
    <citation type="submission" date="2022-06" db="EMBL/GenBank/DDBJ databases">
        <authorList>
            <person name="Berger JAMES D."/>
            <person name="Berger JAMES D."/>
        </authorList>
    </citation>
    <scope>NUCLEOTIDE SEQUENCE [LARGE SCALE GENOMIC DNA]</scope>
</reference>
<sequence>MNSNAADEIMERYYITEKKLKRERLEGQPFSVSQVIWFAVDTTWMVLITVQIVIMLTIINVLCEFFMKNAYVKYLILLGGFIPLLLFLFVKRLQTHCLIVRILLGLSVTMWSVCFAALLGPINLMPGLVSLGVTIVLSVITVVLALKLPQLNGKGLFISLTTLLAVICLVFADAVAGIIDKNNKNLLEKLLAVQGILSCLFVLIMMFICVNKRQIILEPLSSDCSETFLAFVVWCTIICLFTQILICFPNWSDGKCPVKGENNANILKVLSILSIQER</sequence>
<feature type="transmembrane region" description="Helical" evidence="1">
    <location>
        <begin position="155"/>
        <end position="179"/>
    </location>
</feature>
<reference evidence="3 4" key="2">
    <citation type="submission" date="2023-11" db="UniProtKB">
        <authorList>
            <consortium name="WormBaseParasite"/>
        </authorList>
    </citation>
    <scope>IDENTIFICATION</scope>
</reference>
<evidence type="ECO:0000256" key="1">
    <source>
        <dbReference type="SAM" id="Phobius"/>
    </source>
</evidence>
<evidence type="ECO:0000313" key="4">
    <source>
        <dbReference type="WBParaSite" id="TREG1_130020.2"/>
    </source>
</evidence>
<name>A0AA85J7Q6_TRIRE</name>
<feature type="transmembrane region" description="Helical" evidence="1">
    <location>
        <begin position="128"/>
        <end position="148"/>
    </location>
</feature>
<dbReference type="Proteomes" id="UP000050795">
    <property type="component" value="Unassembled WGS sequence"/>
</dbReference>
<feature type="transmembrane region" description="Helical" evidence="1">
    <location>
        <begin position="71"/>
        <end position="90"/>
    </location>
</feature>
<dbReference type="WBParaSite" id="TREG1_130020.2">
    <property type="protein sequence ID" value="TREG1_130020.2"/>
    <property type="gene ID" value="TREG1_130020"/>
</dbReference>
<feature type="transmembrane region" description="Helical" evidence="1">
    <location>
        <begin position="231"/>
        <end position="251"/>
    </location>
</feature>
<keyword evidence="2" id="KW-1185">Reference proteome</keyword>
<dbReference type="AlphaFoldDB" id="A0AA85J7Q6"/>
<keyword evidence="1" id="KW-0812">Transmembrane</keyword>
<feature type="transmembrane region" description="Helical" evidence="1">
    <location>
        <begin position="35"/>
        <end position="59"/>
    </location>
</feature>
<proteinExistence type="predicted"/>
<feature type="transmembrane region" description="Helical" evidence="1">
    <location>
        <begin position="102"/>
        <end position="122"/>
    </location>
</feature>